<sequence>MIRPENASAAADAADLIDAVGRALSQMRDLRGARDALTASATVEHGRITVVVNVSGSIIETYYAEDINTLSYGQIARATVQAAQAAAAKVAAAQETLLAPAAELRSRMPKPEDLFAGLAELRAQLPTHTPAPLTPPSGNTLNDRRNDGHRILDR</sequence>
<feature type="compositionally biased region" description="Basic and acidic residues" evidence="1">
    <location>
        <begin position="142"/>
        <end position="154"/>
    </location>
</feature>
<dbReference type="Proteomes" id="UP001317870">
    <property type="component" value="Chromosome"/>
</dbReference>
<accession>A0ABM8CWB7</accession>
<evidence type="ECO:0000313" key="3">
    <source>
        <dbReference type="Proteomes" id="UP001317870"/>
    </source>
</evidence>
<organism evidence="2 3">
    <name type="scientific">Nocardia sputorum</name>
    <dbReference type="NCBI Taxonomy" id="2984338"/>
    <lineage>
        <taxon>Bacteria</taxon>
        <taxon>Bacillati</taxon>
        <taxon>Actinomycetota</taxon>
        <taxon>Actinomycetes</taxon>
        <taxon>Mycobacteriales</taxon>
        <taxon>Nocardiaceae</taxon>
        <taxon>Nocardia</taxon>
    </lineage>
</organism>
<protein>
    <recommendedName>
        <fullName evidence="4">YbaB/EbfC family DNA-binding protein</fullName>
    </recommendedName>
</protein>
<reference evidence="2 3" key="1">
    <citation type="submission" date="2022-11" db="EMBL/GenBank/DDBJ databases">
        <title>Genome Sequencing of Nocardia sp. ON39_IFM12276 and assembly.</title>
        <authorList>
            <person name="Shimojima M."/>
            <person name="Toyokawa M."/>
            <person name="Uesaka K."/>
        </authorList>
    </citation>
    <scope>NUCLEOTIDE SEQUENCE [LARGE SCALE GENOMIC DNA]</scope>
    <source>
        <strain evidence="2 3">IFM 12276</strain>
    </source>
</reference>
<dbReference type="Gene3D" id="3.30.1310.10">
    <property type="entry name" value="Nucleoid-associated protein YbaB-like domain"/>
    <property type="match status" value="1"/>
</dbReference>
<evidence type="ECO:0000256" key="1">
    <source>
        <dbReference type="SAM" id="MobiDB-lite"/>
    </source>
</evidence>
<gene>
    <name evidence="2" type="ORF">IFM12276_23130</name>
</gene>
<dbReference type="RefSeq" id="WP_281918056.1">
    <property type="nucleotide sequence ID" value="NZ_AP026976.1"/>
</dbReference>
<name>A0ABM8CWB7_9NOCA</name>
<dbReference type="InterPro" id="IPR036894">
    <property type="entry name" value="YbaB-like_sf"/>
</dbReference>
<proteinExistence type="predicted"/>
<dbReference type="EMBL" id="AP026978">
    <property type="protein sequence ID" value="BDT99284.1"/>
    <property type="molecule type" value="Genomic_DNA"/>
</dbReference>
<feature type="region of interest" description="Disordered" evidence="1">
    <location>
        <begin position="127"/>
        <end position="154"/>
    </location>
</feature>
<evidence type="ECO:0008006" key="4">
    <source>
        <dbReference type="Google" id="ProtNLM"/>
    </source>
</evidence>
<evidence type="ECO:0000313" key="2">
    <source>
        <dbReference type="EMBL" id="BDT99284.1"/>
    </source>
</evidence>
<keyword evidence="3" id="KW-1185">Reference proteome</keyword>